<feature type="region of interest" description="Disordered" evidence="1">
    <location>
        <begin position="1"/>
        <end position="20"/>
    </location>
</feature>
<accession>A0ABD3VH40</accession>
<dbReference type="EMBL" id="JBJQND010000011">
    <property type="protein sequence ID" value="KAL3860899.1"/>
    <property type="molecule type" value="Genomic_DNA"/>
</dbReference>
<organism evidence="2 3">
    <name type="scientific">Sinanodonta woodiana</name>
    <name type="common">Chinese pond mussel</name>
    <name type="synonym">Anodonta woodiana</name>
    <dbReference type="NCBI Taxonomy" id="1069815"/>
    <lineage>
        <taxon>Eukaryota</taxon>
        <taxon>Metazoa</taxon>
        <taxon>Spiralia</taxon>
        <taxon>Lophotrochozoa</taxon>
        <taxon>Mollusca</taxon>
        <taxon>Bivalvia</taxon>
        <taxon>Autobranchia</taxon>
        <taxon>Heteroconchia</taxon>
        <taxon>Palaeoheterodonta</taxon>
        <taxon>Unionida</taxon>
        <taxon>Unionoidea</taxon>
        <taxon>Unionidae</taxon>
        <taxon>Unioninae</taxon>
        <taxon>Sinanodonta</taxon>
    </lineage>
</organism>
<dbReference type="Proteomes" id="UP001634394">
    <property type="component" value="Unassembled WGS sequence"/>
</dbReference>
<evidence type="ECO:0000313" key="2">
    <source>
        <dbReference type="EMBL" id="KAL3860899.1"/>
    </source>
</evidence>
<comment type="caution">
    <text evidence="2">The sequence shown here is derived from an EMBL/GenBank/DDBJ whole genome shotgun (WGS) entry which is preliminary data.</text>
</comment>
<dbReference type="AlphaFoldDB" id="A0ABD3VH40"/>
<reference evidence="2 3" key="1">
    <citation type="submission" date="2024-11" db="EMBL/GenBank/DDBJ databases">
        <title>Chromosome-level genome assembly of the freshwater bivalve Anodonta woodiana.</title>
        <authorList>
            <person name="Chen X."/>
        </authorList>
    </citation>
    <scope>NUCLEOTIDE SEQUENCE [LARGE SCALE GENOMIC DNA]</scope>
    <source>
        <strain evidence="2">MN2024</strain>
        <tissue evidence="2">Gills</tissue>
    </source>
</reference>
<keyword evidence="3" id="KW-1185">Reference proteome</keyword>
<feature type="non-terminal residue" evidence="2">
    <location>
        <position position="1"/>
    </location>
</feature>
<evidence type="ECO:0000313" key="3">
    <source>
        <dbReference type="Proteomes" id="UP001634394"/>
    </source>
</evidence>
<name>A0ABD3VH40_SINWO</name>
<protein>
    <submittedName>
        <fullName evidence="2">Uncharacterized protein</fullName>
    </submittedName>
</protein>
<gene>
    <name evidence="2" type="ORF">ACJMK2_006995</name>
</gene>
<feature type="non-terminal residue" evidence="2">
    <location>
        <position position="64"/>
    </location>
</feature>
<sequence>SPKTSTEKSESPQSTEKEGQYLELQQINSEDGENLNVRSSRTAFYETIHSNPNDQEHVYHDLSS</sequence>
<proteinExistence type="predicted"/>
<evidence type="ECO:0000256" key="1">
    <source>
        <dbReference type="SAM" id="MobiDB-lite"/>
    </source>
</evidence>